<organism evidence="1 2">
    <name type="scientific">Corchorus capsularis</name>
    <name type="common">Jute</name>
    <dbReference type="NCBI Taxonomy" id="210143"/>
    <lineage>
        <taxon>Eukaryota</taxon>
        <taxon>Viridiplantae</taxon>
        <taxon>Streptophyta</taxon>
        <taxon>Embryophyta</taxon>
        <taxon>Tracheophyta</taxon>
        <taxon>Spermatophyta</taxon>
        <taxon>Magnoliopsida</taxon>
        <taxon>eudicotyledons</taxon>
        <taxon>Gunneridae</taxon>
        <taxon>Pentapetalae</taxon>
        <taxon>rosids</taxon>
        <taxon>malvids</taxon>
        <taxon>Malvales</taxon>
        <taxon>Malvaceae</taxon>
        <taxon>Grewioideae</taxon>
        <taxon>Apeibeae</taxon>
        <taxon>Corchorus</taxon>
    </lineage>
</organism>
<reference evidence="1 2" key="1">
    <citation type="submission" date="2013-09" db="EMBL/GenBank/DDBJ databases">
        <title>Corchorus capsularis genome sequencing.</title>
        <authorList>
            <person name="Alam M."/>
            <person name="Haque M.S."/>
            <person name="Islam M.S."/>
            <person name="Emdad E.M."/>
            <person name="Islam M.M."/>
            <person name="Ahmed B."/>
            <person name="Halim A."/>
            <person name="Hossen Q.M.M."/>
            <person name="Hossain M.Z."/>
            <person name="Ahmed R."/>
            <person name="Khan M.M."/>
            <person name="Islam R."/>
            <person name="Rashid M.M."/>
            <person name="Khan S.A."/>
            <person name="Rahman M.S."/>
            <person name="Alam M."/>
        </authorList>
    </citation>
    <scope>NUCLEOTIDE SEQUENCE [LARGE SCALE GENOMIC DNA]</scope>
    <source>
        <strain evidence="2">cv. CVL-1</strain>
        <tissue evidence="1">Whole seedling</tissue>
    </source>
</reference>
<keyword evidence="2" id="KW-1185">Reference proteome</keyword>
<dbReference type="Gramene" id="OMO92945">
    <property type="protein sequence ID" value="OMO92945"/>
    <property type="gene ID" value="CCACVL1_06717"/>
</dbReference>
<dbReference type="OrthoDB" id="10294293at2759"/>
<evidence type="ECO:0000313" key="1">
    <source>
        <dbReference type="EMBL" id="OMO92945.1"/>
    </source>
</evidence>
<accession>A0A1R3JDQ3</accession>
<dbReference type="AlphaFoldDB" id="A0A1R3JDQ3"/>
<name>A0A1R3JDQ3_COCAP</name>
<gene>
    <name evidence="1" type="ORF">CCACVL1_06717</name>
</gene>
<comment type="caution">
    <text evidence="1">The sequence shown here is derived from an EMBL/GenBank/DDBJ whole genome shotgun (WGS) entry which is preliminary data.</text>
</comment>
<evidence type="ECO:0000313" key="2">
    <source>
        <dbReference type="Proteomes" id="UP000188268"/>
    </source>
</evidence>
<dbReference type="Proteomes" id="UP000188268">
    <property type="component" value="Unassembled WGS sequence"/>
</dbReference>
<feature type="non-terminal residue" evidence="1">
    <location>
        <position position="43"/>
    </location>
</feature>
<dbReference type="EMBL" id="AWWV01008133">
    <property type="protein sequence ID" value="OMO92945.1"/>
    <property type="molecule type" value="Genomic_DNA"/>
</dbReference>
<sequence>MRLNVCSGFSAPSCLTIFDFLGQLAGYPHTYLVNCHVWDSIRS</sequence>
<proteinExistence type="predicted"/>
<protein>
    <submittedName>
        <fullName evidence="1">Uncharacterized protein</fullName>
    </submittedName>
</protein>